<reference evidence="2 3" key="1">
    <citation type="submission" date="2015-03" db="EMBL/GenBank/DDBJ databases">
        <authorList>
            <consortium name="Pathogen Informatics"/>
        </authorList>
    </citation>
    <scope>NUCLEOTIDE SEQUENCE [LARGE SCALE GENOMIC DNA]</scope>
    <source>
        <strain evidence="2 3">M09401471</strain>
    </source>
</reference>
<name>A0A655IQL7_MYCTX</name>
<feature type="region of interest" description="Disordered" evidence="1">
    <location>
        <begin position="106"/>
        <end position="135"/>
    </location>
</feature>
<dbReference type="Proteomes" id="UP000044938">
    <property type="component" value="Unassembled WGS sequence"/>
</dbReference>
<evidence type="ECO:0000313" key="2">
    <source>
        <dbReference type="EMBL" id="COW10376.1"/>
    </source>
</evidence>
<sequence>MNEGGPDFVDLPVFAHRGTQLVLVDFVWLDFQLGGEGALGEDQHVIAGARGRRAVHRAQIAVAAVHRQRMKQGAVDHRGKAAGGAGWISRELRDVGLHEAGRGQTALLSGLGGSRDGGGREVDADHGVAVGGKGQ</sequence>
<dbReference type="EMBL" id="CSAJ01000180">
    <property type="protein sequence ID" value="COW10376.1"/>
    <property type="molecule type" value="Genomic_DNA"/>
</dbReference>
<organism evidence="2 3">
    <name type="scientific">Mycobacterium tuberculosis</name>
    <dbReference type="NCBI Taxonomy" id="1773"/>
    <lineage>
        <taxon>Bacteria</taxon>
        <taxon>Bacillati</taxon>
        <taxon>Actinomycetota</taxon>
        <taxon>Actinomycetes</taxon>
        <taxon>Mycobacteriales</taxon>
        <taxon>Mycobacteriaceae</taxon>
        <taxon>Mycobacterium</taxon>
        <taxon>Mycobacterium tuberculosis complex</taxon>
    </lineage>
</organism>
<accession>A0A655IQL7</accession>
<protein>
    <submittedName>
        <fullName evidence="2">Uncharacterized protein</fullName>
    </submittedName>
</protein>
<gene>
    <name evidence="2" type="ORF">ERS007720_01697</name>
</gene>
<proteinExistence type="predicted"/>
<evidence type="ECO:0000313" key="3">
    <source>
        <dbReference type="Proteomes" id="UP000044938"/>
    </source>
</evidence>
<evidence type="ECO:0000256" key="1">
    <source>
        <dbReference type="SAM" id="MobiDB-lite"/>
    </source>
</evidence>
<dbReference type="AlphaFoldDB" id="A0A655IQL7"/>
<feature type="compositionally biased region" description="Basic and acidic residues" evidence="1">
    <location>
        <begin position="117"/>
        <end position="126"/>
    </location>
</feature>